<reference evidence="1 2" key="1">
    <citation type="submission" date="2013-07" db="EMBL/GenBank/DDBJ databases">
        <authorList>
            <person name="Weinstock G."/>
            <person name="Sodergren E."/>
            <person name="Wylie T."/>
            <person name="Fulton L."/>
            <person name="Fulton R."/>
            <person name="Fronick C."/>
            <person name="O'Laughlin M."/>
            <person name="Godfrey J."/>
            <person name="Miner T."/>
            <person name="Herter B."/>
            <person name="Appelbaum E."/>
            <person name="Cordes M."/>
            <person name="Lek S."/>
            <person name="Wollam A."/>
            <person name="Pepin K.H."/>
            <person name="Palsikar V.B."/>
            <person name="Mitreva M."/>
            <person name="Wilson R.K."/>
        </authorList>
    </citation>
    <scope>NUCLEOTIDE SEQUENCE [LARGE SCALE GENOMIC DNA]</scope>
    <source>
        <strain evidence="1 2">ATCC 14940</strain>
    </source>
</reference>
<dbReference type="InterPro" id="IPR052555">
    <property type="entry name" value="dCTP_Pyrophosphatase"/>
</dbReference>
<name>A0ABC9TTR2_CLOSY</name>
<dbReference type="PANTHER" id="PTHR46523">
    <property type="entry name" value="DCTP PYROPHOSPHATASE 1"/>
    <property type="match status" value="1"/>
</dbReference>
<organism evidence="1 2">
    <name type="scientific">[Clostridium] symbiosum ATCC 14940</name>
    <dbReference type="NCBI Taxonomy" id="411472"/>
    <lineage>
        <taxon>Bacteria</taxon>
        <taxon>Bacillati</taxon>
        <taxon>Bacillota</taxon>
        <taxon>Clostridia</taxon>
        <taxon>Lachnospirales</taxon>
        <taxon>Lachnospiraceae</taxon>
        <taxon>Otoolea</taxon>
    </lineage>
</organism>
<sequence>MRALWIEIQRLEVGSTYVDYTSLLLTSKYSIIPSVTKKIYLKEKGKASMAKDINIQDLINKINKFREERDWRKFHNPKDLSISISLEASELLELFQWKSSEEAVENNLDRMKDEIADIFIYLLMLSDDLGLDLFSAVTEKMNKNNGKYPKELCKGKRDKYTAYLE</sequence>
<dbReference type="Proteomes" id="UP000016491">
    <property type="component" value="Unassembled WGS sequence"/>
</dbReference>
<dbReference type="EMBL" id="AWSU01000313">
    <property type="protein sequence ID" value="ERI74594.1"/>
    <property type="molecule type" value="Genomic_DNA"/>
</dbReference>
<proteinExistence type="predicted"/>
<comment type="caution">
    <text evidence="1">The sequence shown here is derived from an EMBL/GenBank/DDBJ whole genome shotgun (WGS) entry which is preliminary data.</text>
</comment>
<dbReference type="Pfam" id="PF12643">
    <property type="entry name" value="MazG-like"/>
    <property type="match status" value="1"/>
</dbReference>
<dbReference type="PANTHER" id="PTHR46523:SF1">
    <property type="entry name" value="DCTP PYROPHOSPHATASE 1"/>
    <property type="match status" value="1"/>
</dbReference>
<accession>A0ABC9TTR2</accession>
<dbReference type="SUPFAM" id="SSF101386">
    <property type="entry name" value="all-alpha NTP pyrophosphatases"/>
    <property type="match status" value="1"/>
</dbReference>
<protein>
    <recommendedName>
        <fullName evidence="3">MazG nucleotide pyrophosphohydrolase domain protein</fullName>
    </recommendedName>
</protein>
<evidence type="ECO:0000313" key="2">
    <source>
        <dbReference type="Proteomes" id="UP000016491"/>
    </source>
</evidence>
<evidence type="ECO:0008006" key="3">
    <source>
        <dbReference type="Google" id="ProtNLM"/>
    </source>
</evidence>
<dbReference type="Gene3D" id="1.10.287.1080">
    <property type="entry name" value="MazG-like"/>
    <property type="match status" value="1"/>
</dbReference>
<gene>
    <name evidence="1" type="ORF">CLOSYM_03849</name>
</gene>
<dbReference type="InterPro" id="IPR025984">
    <property type="entry name" value="DCTPP"/>
</dbReference>
<dbReference type="CDD" id="cd11537">
    <property type="entry name" value="NTP-PPase_RS21-C6_like"/>
    <property type="match status" value="1"/>
</dbReference>
<evidence type="ECO:0000313" key="1">
    <source>
        <dbReference type="EMBL" id="ERI74594.1"/>
    </source>
</evidence>
<dbReference type="AlphaFoldDB" id="A0ABC9TTR2"/>